<feature type="non-terminal residue" evidence="1">
    <location>
        <position position="39"/>
    </location>
</feature>
<evidence type="ECO:0000313" key="1">
    <source>
        <dbReference type="EMBL" id="SVE45127.1"/>
    </source>
</evidence>
<dbReference type="AlphaFoldDB" id="A0A383DKY5"/>
<accession>A0A383DKY5</accession>
<organism evidence="1">
    <name type="scientific">marine metagenome</name>
    <dbReference type="NCBI Taxonomy" id="408172"/>
    <lineage>
        <taxon>unclassified sequences</taxon>
        <taxon>metagenomes</taxon>
        <taxon>ecological metagenomes</taxon>
    </lineage>
</organism>
<name>A0A383DKY5_9ZZZZ</name>
<dbReference type="EMBL" id="UINC01218203">
    <property type="protein sequence ID" value="SVE45127.1"/>
    <property type="molecule type" value="Genomic_DNA"/>
</dbReference>
<protein>
    <submittedName>
        <fullName evidence="1">Uncharacterized protein</fullName>
    </submittedName>
</protein>
<gene>
    <name evidence="1" type="ORF">METZ01_LOCUS497981</name>
</gene>
<reference evidence="1" key="1">
    <citation type="submission" date="2018-05" db="EMBL/GenBank/DDBJ databases">
        <authorList>
            <person name="Lanie J.A."/>
            <person name="Ng W.-L."/>
            <person name="Kazmierczak K.M."/>
            <person name="Andrzejewski T.M."/>
            <person name="Davidsen T.M."/>
            <person name="Wayne K.J."/>
            <person name="Tettelin H."/>
            <person name="Glass J.I."/>
            <person name="Rusch D."/>
            <person name="Podicherti R."/>
            <person name="Tsui H.-C.T."/>
            <person name="Winkler M.E."/>
        </authorList>
    </citation>
    <scope>NUCLEOTIDE SEQUENCE</scope>
</reference>
<sequence>VYNRRYYAVIELSEVFLMYSPGKDILESLGLSPLISATG</sequence>
<feature type="non-terminal residue" evidence="1">
    <location>
        <position position="1"/>
    </location>
</feature>
<proteinExistence type="predicted"/>